<reference evidence="5" key="1">
    <citation type="submission" date="2019-03" db="EMBL/GenBank/DDBJ databases">
        <authorList>
            <person name="Danneels B."/>
        </authorList>
    </citation>
    <scope>NUCLEOTIDE SEQUENCE</scope>
</reference>
<protein>
    <submittedName>
        <fullName evidence="5">Transcriptional regulator, AraC family</fullName>
    </submittedName>
</protein>
<dbReference type="EMBL" id="CAADID010000021">
    <property type="protein sequence ID" value="VFR70906.1"/>
    <property type="molecule type" value="Genomic_DNA"/>
</dbReference>
<evidence type="ECO:0000313" key="5">
    <source>
        <dbReference type="EMBL" id="VFR39576.1"/>
    </source>
</evidence>
<dbReference type="GO" id="GO:0043565">
    <property type="term" value="F:sequence-specific DNA binding"/>
    <property type="evidence" value="ECO:0007669"/>
    <property type="project" value="InterPro"/>
</dbReference>
<proteinExistence type="predicted"/>
<dbReference type="InterPro" id="IPR020449">
    <property type="entry name" value="Tscrpt_reg_AraC-type_HTH"/>
</dbReference>
<dbReference type="SMART" id="SM00342">
    <property type="entry name" value="HTH_ARAC"/>
    <property type="match status" value="1"/>
</dbReference>
<keyword evidence="2" id="KW-0238">DNA-binding</keyword>
<evidence type="ECO:0000256" key="1">
    <source>
        <dbReference type="ARBA" id="ARBA00023015"/>
    </source>
</evidence>
<evidence type="ECO:0000313" key="6">
    <source>
        <dbReference type="EMBL" id="VFR70906.1"/>
    </source>
</evidence>
<dbReference type="PANTHER" id="PTHR47893:SF1">
    <property type="entry name" value="REGULATORY PROTEIN PCHR"/>
    <property type="match status" value="1"/>
</dbReference>
<evidence type="ECO:0000259" key="4">
    <source>
        <dbReference type="PROSITE" id="PS01124"/>
    </source>
</evidence>
<evidence type="ECO:0000256" key="3">
    <source>
        <dbReference type="ARBA" id="ARBA00023163"/>
    </source>
</evidence>
<dbReference type="AlphaFoldDB" id="A0A484QP54"/>
<keyword evidence="3" id="KW-0804">Transcription</keyword>
<dbReference type="InterPro" id="IPR053142">
    <property type="entry name" value="PchR_regulatory_protein"/>
</dbReference>
<feature type="domain" description="HTH araC/xylS-type" evidence="4">
    <location>
        <begin position="200"/>
        <end position="298"/>
    </location>
</feature>
<dbReference type="InterPro" id="IPR018062">
    <property type="entry name" value="HTH_AraC-typ_CS"/>
</dbReference>
<dbReference type="InterPro" id="IPR009057">
    <property type="entry name" value="Homeodomain-like_sf"/>
</dbReference>
<dbReference type="EMBL" id="CAADIG010000005">
    <property type="protein sequence ID" value="VFR39576.1"/>
    <property type="molecule type" value="Genomic_DNA"/>
</dbReference>
<evidence type="ECO:0000256" key="2">
    <source>
        <dbReference type="ARBA" id="ARBA00023125"/>
    </source>
</evidence>
<keyword evidence="1" id="KW-0805">Transcription regulation</keyword>
<accession>A0A484QP54</accession>
<gene>
    <name evidence="5" type="ORF">ANT2_4273</name>
    <name evidence="6" type="ORF">ANT3_4277</name>
</gene>
<dbReference type="PROSITE" id="PS00041">
    <property type="entry name" value="HTH_ARAC_FAMILY_1"/>
    <property type="match status" value="1"/>
</dbReference>
<organism evidence="5">
    <name type="scientific">plant metagenome</name>
    <dbReference type="NCBI Taxonomy" id="1297885"/>
    <lineage>
        <taxon>unclassified sequences</taxon>
        <taxon>metagenomes</taxon>
        <taxon>organismal metagenomes</taxon>
    </lineage>
</organism>
<dbReference type="PANTHER" id="PTHR47893">
    <property type="entry name" value="REGULATORY PROTEIN PCHR"/>
    <property type="match status" value="1"/>
</dbReference>
<dbReference type="InterPro" id="IPR018060">
    <property type="entry name" value="HTH_AraC"/>
</dbReference>
<sequence>MLSSGRHEPARTRQHRILRPGLSLHFGNELACEASTGLALVEDHVRIVLVLEGTIDVSYGRSRVQLKAGKPAAGGMNAAMVTMLEPEECRRVVRQGETSRRISIGLARAWLEASLYEGACAAAIPASRHLETRTWHASTRARMIAEQMLNPPSMLAHVTGMYLESRAIELVVEALSQAAPHTGRATGPGTLRPAAYQRMQELKAWLRDRASAPPCLEQIARHLNTTSTTLQRHFRLVHGITIFDYLQQERLRQARQALEREGVSVGEAAALAGYASQNSFATAFKRRFGVSPKQVRPRL</sequence>
<dbReference type="GO" id="GO:0003700">
    <property type="term" value="F:DNA-binding transcription factor activity"/>
    <property type="evidence" value="ECO:0007669"/>
    <property type="project" value="InterPro"/>
</dbReference>
<dbReference type="Gene3D" id="1.10.10.60">
    <property type="entry name" value="Homeodomain-like"/>
    <property type="match status" value="1"/>
</dbReference>
<dbReference type="PRINTS" id="PR00032">
    <property type="entry name" value="HTHARAC"/>
</dbReference>
<dbReference type="PROSITE" id="PS01124">
    <property type="entry name" value="HTH_ARAC_FAMILY_2"/>
    <property type="match status" value="1"/>
</dbReference>
<dbReference type="Pfam" id="PF12833">
    <property type="entry name" value="HTH_18"/>
    <property type="match status" value="1"/>
</dbReference>
<name>A0A484QP54_9ZZZZ</name>
<dbReference type="SUPFAM" id="SSF46689">
    <property type="entry name" value="Homeodomain-like"/>
    <property type="match status" value="2"/>
</dbReference>